<accession>A0A9N9MN04</accession>
<protein>
    <recommendedName>
        <fullName evidence="8">Major facilitator superfamily (MFS) profile domain-containing protein</fullName>
    </recommendedName>
</protein>
<comment type="subcellular location">
    <subcellularLocation>
        <location evidence="1">Membrane</location>
        <topology evidence="1">Multi-pass membrane protein</topology>
    </subcellularLocation>
</comment>
<evidence type="ECO:0000256" key="2">
    <source>
        <dbReference type="ARBA" id="ARBA00022448"/>
    </source>
</evidence>
<feature type="transmembrane region" description="Helical" evidence="7">
    <location>
        <begin position="308"/>
        <end position="329"/>
    </location>
</feature>
<dbReference type="Gene3D" id="1.20.1250.20">
    <property type="entry name" value="MFS general substrate transporter like domains"/>
    <property type="match status" value="2"/>
</dbReference>
<evidence type="ECO:0000256" key="4">
    <source>
        <dbReference type="ARBA" id="ARBA00022847"/>
    </source>
</evidence>
<dbReference type="SUPFAM" id="SSF103473">
    <property type="entry name" value="MFS general substrate transporter"/>
    <property type="match status" value="1"/>
</dbReference>
<evidence type="ECO:0000256" key="5">
    <source>
        <dbReference type="ARBA" id="ARBA00022989"/>
    </source>
</evidence>
<dbReference type="Pfam" id="PF07690">
    <property type="entry name" value="MFS_1"/>
    <property type="match status" value="1"/>
</dbReference>
<gene>
    <name evidence="9" type="ORF">CEUTPL_LOCUS8569</name>
</gene>
<dbReference type="InterPro" id="IPR011701">
    <property type="entry name" value="MFS"/>
</dbReference>
<keyword evidence="5 7" id="KW-1133">Transmembrane helix</keyword>
<feature type="transmembrane region" description="Helical" evidence="7">
    <location>
        <begin position="434"/>
        <end position="453"/>
    </location>
</feature>
<keyword evidence="6 7" id="KW-0472">Membrane</keyword>
<evidence type="ECO:0000256" key="6">
    <source>
        <dbReference type="ARBA" id="ARBA00023136"/>
    </source>
</evidence>
<dbReference type="EMBL" id="OU892280">
    <property type="protein sequence ID" value="CAG9768017.1"/>
    <property type="molecule type" value="Genomic_DNA"/>
</dbReference>
<dbReference type="InterPro" id="IPR036259">
    <property type="entry name" value="MFS_trans_sf"/>
</dbReference>
<dbReference type="FunFam" id="1.20.1250.20:FF:000003">
    <property type="entry name" value="Solute carrier family 17 member 3"/>
    <property type="match status" value="1"/>
</dbReference>
<evidence type="ECO:0000313" key="9">
    <source>
        <dbReference type="EMBL" id="CAG9768017.1"/>
    </source>
</evidence>
<organism evidence="9 10">
    <name type="scientific">Ceutorhynchus assimilis</name>
    <name type="common">cabbage seed weevil</name>
    <dbReference type="NCBI Taxonomy" id="467358"/>
    <lineage>
        <taxon>Eukaryota</taxon>
        <taxon>Metazoa</taxon>
        <taxon>Ecdysozoa</taxon>
        <taxon>Arthropoda</taxon>
        <taxon>Hexapoda</taxon>
        <taxon>Insecta</taxon>
        <taxon>Pterygota</taxon>
        <taxon>Neoptera</taxon>
        <taxon>Endopterygota</taxon>
        <taxon>Coleoptera</taxon>
        <taxon>Polyphaga</taxon>
        <taxon>Cucujiformia</taxon>
        <taxon>Curculionidae</taxon>
        <taxon>Ceutorhynchinae</taxon>
        <taxon>Ceutorhynchus</taxon>
    </lineage>
</organism>
<dbReference type="PANTHER" id="PTHR11662">
    <property type="entry name" value="SOLUTE CARRIER FAMILY 17"/>
    <property type="match status" value="1"/>
</dbReference>
<sequence length="476" mass="53140">MKYKGCNPLKCLCGCFTTPQRVMLALILHLALQNSYNLRTVMNVAIVEMVEPANNTDQKIECPQYEYVEKKREGGQYPWPRAAEARILYAFFGGYFVSHLPTGYLADTYGARHVLGISMILGCASSFIIPICIQKGGEWAAISLRFFLGVTQGGILPCISSLVSHWIPEKERPFLGSLAYSGSTLGPILTYALTGVIIEQTNNWTMPFYVWSSVTVFYLIFHYLNLFSYPQTHPFITEEELNYLDEAIVVKKRKKIPWKGILLNVPFWANVAGHSGHNYLFYSLVTFMPVYMREILRFNIEINGLVSALPFVGLWSGCLGIGALANYVINKGLITRYNFGRIFGTMGQWGCSLVALGAVYIGCHRVAVVSMFVLAMFIKSLYYMTMTNNINELSLNYGGIMFAINNGLNSLTGVAGGEIIGAITKHKSLAEWRIVLWISVGYAVATSIIYILWSSADRQKFDFDEEELAAQQAAAA</sequence>
<feature type="transmembrane region" description="Helical" evidence="7">
    <location>
        <begin position="366"/>
        <end position="385"/>
    </location>
</feature>
<evidence type="ECO:0000256" key="7">
    <source>
        <dbReference type="SAM" id="Phobius"/>
    </source>
</evidence>
<dbReference type="PROSITE" id="PS50850">
    <property type="entry name" value="MFS"/>
    <property type="match status" value="1"/>
</dbReference>
<keyword evidence="2" id="KW-0813">Transport</keyword>
<evidence type="ECO:0000259" key="8">
    <source>
        <dbReference type="PROSITE" id="PS50850"/>
    </source>
</evidence>
<dbReference type="AlphaFoldDB" id="A0A9N9MN04"/>
<feature type="domain" description="Major facilitator superfamily (MFS) profile" evidence="8">
    <location>
        <begin position="23"/>
        <end position="458"/>
    </location>
</feature>
<dbReference type="GO" id="GO:0006820">
    <property type="term" value="P:monoatomic anion transport"/>
    <property type="evidence" value="ECO:0007669"/>
    <property type="project" value="TreeGrafter"/>
</dbReference>
<dbReference type="GO" id="GO:0016020">
    <property type="term" value="C:membrane"/>
    <property type="evidence" value="ECO:0007669"/>
    <property type="project" value="UniProtKB-SubCell"/>
</dbReference>
<feature type="transmembrane region" description="Helical" evidence="7">
    <location>
        <begin position="206"/>
        <end position="224"/>
    </location>
</feature>
<evidence type="ECO:0000256" key="1">
    <source>
        <dbReference type="ARBA" id="ARBA00004141"/>
    </source>
</evidence>
<dbReference type="FunFam" id="1.20.1250.20:FF:000423">
    <property type="entry name" value="Putative inorganic phosphate cotransporter-like Protein"/>
    <property type="match status" value="1"/>
</dbReference>
<keyword evidence="3 7" id="KW-0812">Transmembrane</keyword>
<dbReference type="PANTHER" id="PTHR11662:SF415">
    <property type="entry name" value="AT30085P-RELATED"/>
    <property type="match status" value="1"/>
</dbReference>
<evidence type="ECO:0000256" key="3">
    <source>
        <dbReference type="ARBA" id="ARBA00022692"/>
    </source>
</evidence>
<keyword evidence="4" id="KW-0769">Symport</keyword>
<dbReference type="GO" id="GO:0015293">
    <property type="term" value="F:symporter activity"/>
    <property type="evidence" value="ECO:0007669"/>
    <property type="project" value="UniProtKB-KW"/>
</dbReference>
<dbReference type="Proteomes" id="UP001152799">
    <property type="component" value="Chromosome 4"/>
</dbReference>
<name>A0A9N9MN04_9CUCU</name>
<keyword evidence="10" id="KW-1185">Reference proteome</keyword>
<dbReference type="InterPro" id="IPR020846">
    <property type="entry name" value="MFS_dom"/>
</dbReference>
<reference evidence="9" key="1">
    <citation type="submission" date="2022-01" db="EMBL/GenBank/DDBJ databases">
        <authorList>
            <person name="King R."/>
        </authorList>
    </citation>
    <scope>NUCLEOTIDE SEQUENCE</scope>
</reference>
<evidence type="ECO:0000313" key="10">
    <source>
        <dbReference type="Proteomes" id="UP001152799"/>
    </source>
</evidence>
<dbReference type="InterPro" id="IPR050382">
    <property type="entry name" value="MFS_Na/Anion_cotransporter"/>
</dbReference>
<feature type="transmembrane region" description="Helical" evidence="7">
    <location>
        <begin position="145"/>
        <end position="167"/>
    </location>
</feature>
<feature type="transmembrane region" description="Helical" evidence="7">
    <location>
        <begin position="341"/>
        <end position="361"/>
    </location>
</feature>
<dbReference type="OrthoDB" id="2985014at2759"/>
<feature type="transmembrane region" description="Helical" evidence="7">
    <location>
        <begin position="112"/>
        <end position="133"/>
    </location>
</feature>
<proteinExistence type="predicted"/>
<feature type="transmembrane region" description="Helical" evidence="7">
    <location>
        <begin position="173"/>
        <end position="194"/>
    </location>
</feature>